<evidence type="ECO:0000256" key="8">
    <source>
        <dbReference type="ARBA" id="ARBA00023027"/>
    </source>
</evidence>
<dbReference type="GO" id="GO:0046872">
    <property type="term" value="F:metal ion binding"/>
    <property type="evidence" value="ECO:0007669"/>
    <property type="project" value="UniProtKB-KW"/>
</dbReference>
<dbReference type="PROSITE" id="PS50088">
    <property type="entry name" value="ANK_REPEAT"/>
    <property type="match status" value="1"/>
</dbReference>
<comment type="similarity">
    <text evidence="3">Belongs to the Nudix hydrolase family. NudC subfamily.</text>
</comment>
<dbReference type="InterPro" id="IPR020084">
    <property type="entry name" value="NUDIX_hydrolase_CS"/>
</dbReference>
<dbReference type="SUPFAM" id="SSF48403">
    <property type="entry name" value="Ankyrin repeat"/>
    <property type="match status" value="1"/>
</dbReference>
<evidence type="ECO:0000256" key="3">
    <source>
        <dbReference type="ARBA" id="ARBA00009595"/>
    </source>
</evidence>
<keyword evidence="10" id="KW-0040">ANK repeat</keyword>
<dbReference type="GO" id="GO:0019677">
    <property type="term" value="P:NAD+ catabolic process"/>
    <property type="evidence" value="ECO:0007669"/>
    <property type="project" value="TreeGrafter"/>
</dbReference>
<sequence length="521" mass="58888">MADQVMPLSKEHRQQLFFKSATDGDLNQIKSLFNDKRITDVDIRDNQGWTALMLASRNGHHEMVKYLLHFGANAKLVNKSGQTALQIAEFWSHSECCKSLQQNDDDMTKSQAPEVVNFFGHGLLDRQALRRGDKSWLDSTMKEPSTKYILLSKQNVYAMPPSDDNRKYSLCSYSYSQVNQLMNTSEKTINLPIILLGSEGITDGRRSRDGEDTDTGISDGNETVWFAVDVTAVDSGEIEKLNPGAELLGSNLISLMGFDESQAGILAQGISILNWHDRYKYCPTCGSNTAMEEAGYKRTCENSDCRSRRGIHNTSYPRLDPVAIMLVIHPDGDKCLLGRKKMFPKGMYSCLAGFMEPGESIEDAVRREVKEESGILVGRVQYHSSQPWPMPSQVMIGCLAWATSTDITIDQQELEEAKWFSRQDVFEAVVHGHKGFSDRGGTGMFVPPRQAIAHQLIKLGQQPLQTCSFCCLMPYDVTYIRVQGLMVTQIPKFQNRFTFILQQLRDINYYYIFLIVRKLMI</sequence>
<evidence type="ECO:0000256" key="6">
    <source>
        <dbReference type="ARBA" id="ARBA00022801"/>
    </source>
</evidence>
<dbReference type="SUPFAM" id="SSF55811">
    <property type="entry name" value="Nudix"/>
    <property type="match status" value="1"/>
</dbReference>
<reference evidence="12 13" key="1">
    <citation type="journal article" date="2017" name="PLoS Biol.">
        <title>The sea cucumber genome provides insights into morphological evolution and visceral regeneration.</title>
        <authorList>
            <person name="Zhang X."/>
            <person name="Sun L."/>
            <person name="Yuan J."/>
            <person name="Sun Y."/>
            <person name="Gao Y."/>
            <person name="Zhang L."/>
            <person name="Li S."/>
            <person name="Dai H."/>
            <person name="Hamel J.F."/>
            <person name="Liu C."/>
            <person name="Yu Y."/>
            <person name="Liu S."/>
            <person name="Lin W."/>
            <person name="Guo K."/>
            <person name="Jin S."/>
            <person name="Xu P."/>
            <person name="Storey K.B."/>
            <person name="Huan P."/>
            <person name="Zhang T."/>
            <person name="Zhou Y."/>
            <person name="Zhang J."/>
            <person name="Lin C."/>
            <person name="Li X."/>
            <person name="Xing L."/>
            <person name="Huo D."/>
            <person name="Sun M."/>
            <person name="Wang L."/>
            <person name="Mercier A."/>
            <person name="Li F."/>
            <person name="Yang H."/>
            <person name="Xiang J."/>
        </authorList>
    </citation>
    <scope>NUCLEOTIDE SEQUENCE [LARGE SCALE GENOMIC DNA]</scope>
    <source>
        <strain evidence="12">Shaxun</strain>
        <tissue evidence="12">Muscle</tissue>
    </source>
</reference>
<dbReference type="EC" id="3.6.1.22" evidence="4"/>
<dbReference type="Gene3D" id="1.25.40.20">
    <property type="entry name" value="Ankyrin repeat-containing domain"/>
    <property type="match status" value="1"/>
</dbReference>
<keyword evidence="13" id="KW-1185">Reference proteome</keyword>
<evidence type="ECO:0000313" key="12">
    <source>
        <dbReference type="EMBL" id="PIK59440.1"/>
    </source>
</evidence>
<name>A0A2G8LGZ0_STIJA</name>
<comment type="catalytic activity">
    <reaction evidence="9">
        <text>a 5'-end NAD(+)-phospho-ribonucleoside in mRNA + H2O = a 5'-end phospho-adenosine-phospho-ribonucleoside in mRNA + beta-nicotinamide D-ribonucleotide + 2 H(+)</text>
        <dbReference type="Rhea" id="RHEA:60876"/>
        <dbReference type="Rhea" id="RHEA-COMP:15698"/>
        <dbReference type="Rhea" id="RHEA-COMP:15719"/>
        <dbReference type="ChEBI" id="CHEBI:14649"/>
        <dbReference type="ChEBI" id="CHEBI:15377"/>
        <dbReference type="ChEBI" id="CHEBI:15378"/>
        <dbReference type="ChEBI" id="CHEBI:144029"/>
        <dbReference type="ChEBI" id="CHEBI:144051"/>
    </reaction>
    <physiologicalReaction direction="left-to-right" evidence="9">
        <dbReference type="Rhea" id="RHEA:60877"/>
    </physiologicalReaction>
</comment>
<dbReference type="Pfam" id="PF12796">
    <property type="entry name" value="Ank_2"/>
    <property type="match status" value="1"/>
</dbReference>
<dbReference type="Gene3D" id="3.90.79.20">
    <property type="match status" value="1"/>
</dbReference>
<evidence type="ECO:0000256" key="7">
    <source>
        <dbReference type="ARBA" id="ARBA00022842"/>
    </source>
</evidence>
<dbReference type="PROSITE" id="PS00893">
    <property type="entry name" value="NUDIX_BOX"/>
    <property type="match status" value="1"/>
</dbReference>
<dbReference type="InterPro" id="IPR002110">
    <property type="entry name" value="Ankyrin_rpt"/>
</dbReference>
<keyword evidence="8" id="KW-0520">NAD</keyword>
<evidence type="ECO:0000256" key="9">
    <source>
        <dbReference type="ARBA" id="ARBA00023679"/>
    </source>
</evidence>
<dbReference type="PROSITE" id="PS50297">
    <property type="entry name" value="ANK_REP_REGION"/>
    <property type="match status" value="1"/>
</dbReference>
<dbReference type="OrthoDB" id="10249612at2759"/>
<evidence type="ECO:0000256" key="4">
    <source>
        <dbReference type="ARBA" id="ARBA00012381"/>
    </source>
</evidence>
<evidence type="ECO:0000259" key="11">
    <source>
        <dbReference type="PROSITE" id="PS51462"/>
    </source>
</evidence>
<proteinExistence type="inferred from homology"/>
<dbReference type="STRING" id="307972.A0A2G8LGZ0"/>
<dbReference type="GO" id="GO:0005829">
    <property type="term" value="C:cytosol"/>
    <property type="evidence" value="ECO:0007669"/>
    <property type="project" value="TreeGrafter"/>
</dbReference>
<accession>A0A2G8LGZ0</accession>
<evidence type="ECO:0000313" key="13">
    <source>
        <dbReference type="Proteomes" id="UP000230750"/>
    </source>
</evidence>
<dbReference type="Pfam" id="PF09297">
    <property type="entry name" value="Zn_ribbon_NUD"/>
    <property type="match status" value="1"/>
</dbReference>
<dbReference type="PROSITE" id="PS51462">
    <property type="entry name" value="NUDIX"/>
    <property type="match status" value="1"/>
</dbReference>
<protein>
    <recommendedName>
        <fullName evidence="4">NAD(+) diphosphatase</fullName>
        <ecNumber evidence="4">3.6.1.22</ecNumber>
    </recommendedName>
</protein>
<dbReference type="InterPro" id="IPR049734">
    <property type="entry name" value="NudC-like_C"/>
</dbReference>
<comment type="cofactor">
    <cofactor evidence="2">
        <name>Zn(2+)</name>
        <dbReference type="ChEBI" id="CHEBI:29105"/>
    </cofactor>
</comment>
<dbReference type="CDD" id="cd03429">
    <property type="entry name" value="NUDIX_NADH_pyrophosphatase_Nudt13"/>
    <property type="match status" value="1"/>
</dbReference>
<evidence type="ECO:0000256" key="5">
    <source>
        <dbReference type="ARBA" id="ARBA00022723"/>
    </source>
</evidence>
<dbReference type="EMBL" id="MRZV01000083">
    <property type="protein sequence ID" value="PIK59440.1"/>
    <property type="molecule type" value="Genomic_DNA"/>
</dbReference>
<dbReference type="InterPro" id="IPR015376">
    <property type="entry name" value="Znr_NADH_PPase"/>
</dbReference>
<dbReference type="PANTHER" id="PTHR42904">
    <property type="entry name" value="NUDIX HYDROLASE, NUDC SUBFAMILY"/>
    <property type="match status" value="1"/>
</dbReference>
<comment type="caution">
    <text evidence="12">The sequence shown here is derived from an EMBL/GenBank/DDBJ whole genome shotgun (WGS) entry which is preliminary data.</text>
</comment>
<dbReference type="InterPro" id="IPR000086">
    <property type="entry name" value="NUDIX_hydrolase_dom"/>
</dbReference>
<dbReference type="AlphaFoldDB" id="A0A2G8LGZ0"/>
<dbReference type="FunFam" id="3.90.79.10:FF:000023">
    <property type="entry name" value="Peroxisomal NADH pyrophosphatase NUDT12"/>
    <property type="match status" value="1"/>
</dbReference>
<dbReference type="GO" id="GO:0006742">
    <property type="term" value="P:NADP+ catabolic process"/>
    <property type="evidence" value="ECO:0007669"/>
    <property type="project" value="TreeGrafter"/>
</dbReference>
<dbReference type="GO" id="GO:0005777">
    <property type="term" value="C:peroxisome"/>
    <property type="evidence" value="ECO:0007669"/>
    <property type="project" value="TreeGrafter"/>
</dbReference>
<dbReference type="Pfam" id="PF00293">
    <property type="entry name" value="NUDIX"/>
    <property type="match status" value="1"/>
</dbReference>
<dbReference type="NCBIfam" id="NF001299">
    <property type="entry name" value="PRK00241.1"/>
    <property type="match status" value="1"/>
</dbReference>
<gene>
    <name evidence="12" type="ORF">BSL78_03653</name>
</gene>
<feature type="repeat" description="ANK" evidence="10">
    <location>
        <begin position="47"/>
        <end position="79"/>
    </location>
</feature>
<evidence type="ECO:0000256" key="1">
    <source>
        <dbReference type="ARBA" id="ARBA00001946"/>
    </source>
</evidence>
<dbReference type="GO" id="GO:0035529">
    <property type="term" value="F:NADH pyrophosphatase activity"/>
    <property type="evidence" value="ECO:0007669"/>
    <property type="project" value="TreeGrafter"/>
</dbReference>
<evidence type="ECO:0000256" key="10">
    <source>
        <dbReference type="PROSITE-ProRule" id="PRU00023"/>
    </source>
</evidence>
<dbReference type="InterPro" id="IPR050241">
    <property type="entry name" value="NAD-cap_RNA_hydrolase_NudC"/>
</dbReference>
<dbReference type="Gene3D" id="3.90.79.10">
    <property type="entry name" value="Nucleoside Triphosphate Pyrophosphohydrolase"/>
    <property type="match status" value="1"/>
</dbReference>
<dbReference type="InterPro" id="IPR036770">
    <property type="entry name" value="Ankyrin_rpt-contain_sf"/>
</dbReference>
<keyword evidence="6" id="KW-0378">Hydrolase</keyword>
<dbReference type="InterPro" id="IPR015797">
    <property type="entry name" value="NUDIX_hydrolase-like_dom_sf"/>
</dbReference>
<organism evidence="12 13">
    <name type="scientific">Stichopus japonicus</name>
    <name type="common">Sea cucumber</name>
    <dbReference type="NCBI Taxonomy" id="307972"/>
    <lineage>
        <taxon>Eukaryota</taxon>
        <taxon>Metazoa</taxon>
        <taxon>Echinodermata</taxon>
        <taxon>Eleutherozoa</taxon>
        <taxon>Echinozoa</taxon>
        <taxon>Holothuroidea</taxon>
        <taxon>Aspidochirotacea</taxon>
        <taxon>Aspidochirotida</taxon>
        <taxon>Stichopodidae</taxon>
        <taxon>Apostichopus</taxon>
    </lineage>
</organism>
<comment type="cofactor">
    <cofactor evidence="1">
        <name>Mg(2+)</name>
        <dbReference type="ChEBI" id="CHEBI:18420"/>
    </cofactor>
</comment>
<dbReference type="PANTHER" id="PTHR42904:SF6">
    <property type="entry name" value="NAD-CAPPED RNA HYDROLASE NUDT12"/>
    <property type="match status" value="1"/>
</dbReference>
<keyword evidence="5" id="KW-0479">Metal-binding</keyword>
<evidence type="ECO:0000256" key="2">
    <source>
        <dbReference type="ARBA" id="ARBA00001947"/>
    </source>
</evidence>
<dbReference type="SMART" id="SM00248">
    <property type="entry name" value="ANK"/>
    <property type="match status" value="2"/>
</dbReference>
<dbReference type="Proteomes" id="UP000230750">
    <property type="component" value="Unassembled WGS sequence"/>
</dbReference>
<keyword evidence="7" id="KW-0460">Magnesium</keyword>
<feature type="domain" description="Nudix hydrolase" evidence="11">
    <location>
        <begin position="317"/>
        <end position="442"/>
    </location>
</feature>